<evidence type="ECO:0000313" key="7">
    <source>
        <dbReference type="Proteomes" id="UP000034883"/>
    </source>
</evidence>
<dbReference type="STRING" id="927083.DB32_002896"/>
<dbReference type="Pfam" id="PF01812">
    <property type="entry name" value="5-FTHF_cyc-lig"/>
    <property type="match status" value="1"/>
</dbReference>
<accession>A0A0F6YI39</accession>
<dbReference type="OrthoDB" id="9801938at2"/>
<keyword evidence="3 4" id="KW-0067">ATP-binding</keyword>
<dbReference type="GO" id="GO:0030272">
    <property type="term" value="F:5-formyltetrahydrofolate cyclo-ligase activity"/>
    <property type="evidence" value="ECO:0007669"/>
    <property type="project" value="UniProtKB-EC"/>
</dbReference>
<comment type="catalytic activity">
    <reaction evidence="5">
        <text>(6S)-5-formyl-5,6,7,8-tetrahydrofolate + ATP = (6R)-5,10-methenyltetrahydrofolate + ADP + phosphate</text>
        <dbReference type="Rhea" id="RHEA:10488"/>
        <dbReference type="ChEBI" id="CHEBI:30616"/>
        <dbReference type="ChEBI" id="CHEBI:43474"/>
        <dbReference type="ChEBI" id="CHEBI:57455"/>
        <dbReference type="ChEBI" id="CHEBI:57457"/>
        <dbReference type="ChEBI" id="CHEBI:456216"/>
        <dbReference type="EC" id="6.3.3.2"/>
    </reaction>
</comment>
<dbReference type="KEGG" id="samy:DB32_002896"/>
<protein>
    <recommendedName>
        <fullName evidence="5">5-formyltetrahydrofolate cyclo-ligase</fullName>
        <ecNumber evidence="5">6.3.3.2</ecNumber>
    </recommendedName>
</protein>
<keyword evidence="5" id="KW-0479">Metal-binding</keyword>
<reference evidence="6 7" key="1">
    <citation type="submission" date="2015-03" db="EMBL/GenBank/DDBJ databases">
        <title>Genome assembly of Sandaracinus amylolyticus DSM 53668.</title>
        <authorList>
            <person name="Sharma G."/>
            <person name="Subramanian S."/>
        </authorList>
    </citation>
    <scope>NUCLEOTIDE SEQUENCE [LARGE SCALE GENOMIC DNA]</scope>
    <source>
        <strain evidence="6 7">DSM 53668</strain>
    </source>
</reference>
<keyword evidence="2 4" id="KW-0547">Nucleotide-binding</keyword>
<comment type="similarity">
    <text evidence="1 5">Belongs to the 5-formyltetrahydrofolate cyclo-ligase family.</text>
</comment>
<evidence type="ECO:0000313" key="6">
    <source>
        <dbReference type="EMBL" id="AKF05747.1"/>
    </source>
</evidence>
<evidence type="ECO:0000256" key="1">
    <source>
        <dbReference type="ARBA" id="ARBA00010638"/>
    </source>
</evidence>
<dbReference type="SUPFAM" id="SSF100950">
    <property type="entry name" value="NagB/RpiA/CoA transferase-like"/>
    <property type="match status" value="1"/>
</dbReference>
<evidence type="ECO:0000256" key="5">
    <source>
        <dbReference type="RuleBase" id="RU361279"/>
    </source>
</evidence>
<dbReference type="EC" id="6.3.3.2" evidence="5"/>
<dbReference type="Gene3D" id="3.40.50.10420">
    <property type="entry name" value="NagB/RpiA/CoA transferase-like"/>
    <property type="match status" value="1"/>
</dbReference>
<dbReference type="Proteomes" id="UP000034883">
    <property type="component" value="Chromosome"/>
</dbReference>
<proteinExistence type="inferred from homology"/>
<dbReference type="AlphaFoldDB" id="A0A0F6YI39"/>
<feature type="binding site" evidence="4">
    <location>
        <position position="61"/>
    </location>
    <ligand>
        <name>substrate</name>
    </ligand>
</feature>
<name>A0A0F6YI39_9BACT</name>
<dbReference type="PANTHER" id="PTHR23407:SF1">
    <property type="entry name" value="5-FORMYLTETRAHYDROFOLATE CYCLO-LIGASE"/>
    <property type="match status" value="1"/>
</dbReference>
<dbReference type="GO" id="GO:0035999">
    <property type="term" value="P:tetrahydrofolate interconversion"/>
    <property type="evidence" value="ECO:0007669"/>
    <property type="project" value="TreeGrafter"/>
</dbReference>
<dbReference type="GO" id="GO:0009396">
    <property type="term" value="P:folic acid-containing compound biosynthetic process"/>
    <property type="evidence" value="ECO:0007669"/>
    <property type="project" value="TreeGrafter"/>
</dbReference>
<keyword evidence="5" id="KW-0460">Magnesium</keyword>
<evidence type="ECO:0000256" key="2">
    <source>
        <dbReference type="ARBA" id="ARBA00022741"/>
    </source>
</evidence>
<dbReference type="EMBL" id="CP011125">
    <property type="protein sequence ID" value="AKF05747.1"/>
    <property type="molecule type" value="Genomic_DNA"/>
</dbReference>
<dbReference type="InterPro" id="IPR024185">
    <property type="entry name" value="FTHF_cligase-like_sf"/>
</dbReference>
<keyword evidence="7" id="KW-1185">Reference proteome</keyword>
<evidence type="ECO:0000256" key="4">
    <source>
        <dbReference type="PIRSR" id="PIRSR006806-1"/>
    </source>
</evidence>
<feature type="binding site" evidence="4">
    <location>
        <begin position="15"/>
        <end position="19"/>
    </location>
    <ligand>
        <name>ATP</name>
        <dbReference type="ChEBI" id="CHEBI:30616"/>
    </ligand>
</feature>
<sequence length="199" mass="22033">MTPSAEEDALRRRVKAELRTRMRGVRRALPAEARAARSERIWERVLARDEWAGAKTVMLFLSMRTEVDTSTPAKAAWNAGKRVCAPRVTESGLAVHEWARDVVPVESGSMRVPEPPEDAPLVDPGEVDLVIVPALVLDERGARIGYGAGYYDHLLPRLTRATRIGVVFDFQLVAEVPETAGDERVHVVVTDERAIDVTT</sequence>
<comment type="cofactor">
    <cofactor evidence="5">
        <name>Mg(2+)</name>
        <dbReference type="ChEBI" id="CHEBI:18420"/>
    </cofactor>
</comment>
<dbReference type="RefSeq" id="WP_053232980.1">
    <property type="nucleotide sequence ID" value="NZ_CP011125.1"/>
</dbReference>
<dbReference type="InterPro" id="IPR002698">
    <property type="entry name" value="FTHF_cligase"/>
</dbReference>
<feature type="binding site" evidence="4">
    <location>
        <begin position="143"/>
        <end position="151"/>
    </location>
    <ligand>
        <name>ATP</name>
        <dbReference type="ChEBI" id="CHEBI:30616"/>
    </ligand>
</feature>
<dbReference type="PANTHER" id="PTHR23407">
    <property type="entry name" value="ATPASE INHIBITOR/5-FORMYLTETRAHYDROFOLATE CYCLO-LIGASE"/>
    <property type="match status" value="1"/>
</dbReference>
<evidence type="ECO:0000256" key="3">
    <source>
        <dbReference type="ARBA" id="ARBA00022840"/>
    </source>
</evidence>
<feature type="binding site" evidence="4">
    <location>
        <position position="66"/>
    </location>
    <ligand>
        <name>substrate</name>
    </ligand>
</feature>
<organism evidence="6 7">
    <name type="scientific">Sandaracinus amylolyticus</name>
    <dbReference type="NCBI Taxonomy" id="927083"/>
    <lineage>
        <taxon>Bacteria</taxon>
        <taxon>Pseudomonadati</taxon>
        <taxon>Myxococcota</taxon>
        <taxon>Polyangia</taxon>
        <taxon>Polyangiales</taxon>
        <taxon>Sandaracinaceae</taxon>
        <taxon>Sandaracinus</taxon>
    </lineage>
</organism>
<keyword evidence="6" id="KW-0436">Ligase</keyword>
<dbReference type="GO" id="GO:0046872">
    <property type="term" value="F:metal ion binding"/>
    <property type="evidence" value="ECO:0007669"/>
    <property type="project" value="UniProtKB-KW"/>
</dbReference>
<dbReference type="InterPro" id="IPR037171">
    <property type="entry name" value="NagB/RpiA_transferase-like"/>
</dbReference>
<dbReference type="NCBIfam" id="TIGR02727">
    <property type="entry name" value="MTHFS_bact"/>
    <property type="match status" value="1"/>
</dbReference>
<gene>
    <name evidence="6" type="ORF">DB32_002896</name>
</gene>
<dbReference type="PIRSF" id="PIRSF006806">
    <property type="entry name" value="FTHF_cligase"/>
    <property type="match status" value="1"/>
</dbReference>
<dbReference type="GO" id="GO:0005524">
    <property type="term" value="F:ATP binding"/>
    <property type="evidence" value="ECO:0007669"/>
    <property type="project" value="UniProtKB-KW"/>
</dbReference>